<keyword evidence="1" id="KW-0812">Transmembrane</keyword>
<evidence type="ECO:0000313" key="2">
    <source>
        <dbReference type="EMBL" id="MPY09529.1"/>
    </source>
</evidence>
<sequence length="140" mass="14653">MSTDPAVQQPARPGGVLVIAGILALESVALGVLAVASILTIFTAAPLSVGASVFMAVLLLMVAGGLSVLAVRLTAGFRWSRSPALVVQLFLVILSFPYFSSGSPRVGFLLMVPAAVVIVLLFSRRVLDFTVRTTTPERTL</sequence>
<protein>
    <recommendedName>
        <fullName evidence="4">Integral membrane protein</fullName>
    </recommendedName>
</protein>
<keyword evidence="3" id="KW-1185">Reference proteome</keyword>
<reference evidence="3" key="1">
    <citation type="submission" date="2019-07" db="EMBL/GenBank/DDBJ databases">
        <title>Arthrobacter KR32 sp. nov., isolated from mountain cheese made of cows milk.</title>
        <authorList>
            <person name="Flegler A."/>
        </authorList>
    </citation>
    <scope>NUCLEOTIDE SEQUENCE [LARGE SCALE GENOMIC DNA]</scope>
    <source>
        <strain evidence="3">KR32</strain>
    </source>
</reference>
<feature type="transmembrane region" description="Helical" evidence="1">
    <location>
        <begin position="51"/>
        <end position="71"/>
    </location>
</feature>
<dbReference type="AlphaFoldDB" id="A0A7X1NMJ5"/>
<proteinExistence type="predicted"/>
<name>A0A7X1NMJ5_9MICC</name>
<comment type="caution">
    <text evidence="2">The sequence shown here is derived from an EMBL/GenBank/DDBJ whole genome shotgun (WGS) entry which is preliminary data.</text>
</comment>
<feature type="transmembrane region" description="Helical" evidence="1">
    <location>
        <begin position="106"/>
        <end position="123"/>
    </location>
</feature>
<gene>
    <name evidence="2" type="ORF">FNH21_02130</name>
</gene>
<organism evidence="2 3">
    <name type="scientific">Arthrobacter bussei</name>
    <dbReference type="NCBI Taxonomy" id="2594179"/>
    <lineage>
        <taxon>Bacteria</taxon>
        <taxon>Bacillati</taxon>
        <taxon>Actinomycetota</taxon>
        <taxon>Actinomycetes</taxon>
        <taxon>Micrococcales</taxon>
        <taxon>Micrococcaceae</taxon>
        <taxon>Arthrobacter</taxon>
    </lineage>
</organism>
<dbReference type="OrthoDB" id="4949677at2"/>
<dbReference type="RefSeq" id="WP_152811975.1">
    <property type="nucleotide sequence ID" value="NZ_VJXX01000001.1"/>
</dbReference>
<evidence type="ECO:0000313" key="3">
    <source>
        <dbReference type="Proteomes" id="UP000326464"/>
    </source>
</evidence>
<dbReference type="EMBL" id="VJXX01000001">
    <property type="protein sequence ID" value="MPY09529.1"/>
    <property type="molecule type" value="Genomic_DNA"/>
</dbReference>
<keyword evidence="1" id="KW-1133">Transmembrane helix</keyword>
<feature type="transmembrane region" description="Helical" evidence="1">
    <location>
        <begin position="83"/>
        <end position="100"/>
    </location>
</feature>
<keyword evidence="1" id="KW-0472">Membrane</keyword>
<dbReference type="Proteomes" id="UP000326464">
    <property type="component" value="Unassembled WGS sequence"/>
</dbReference>
<evidence type="ECO:0008006" key="4">
    <source>
        <dbReference type="Google" id="ProtNLM"/>
    </source>
</evidence>
<evidence type="ECO:0000256" key="1">
    <source>
        <dbReference type="SAM" id="Phobius"/>
    </source>
</evidence>
<feature type="transmembrane region" description="Helical" evidence="1">
    <location>
        <begin position="16"/>
        <end position="45"/>
    </location>
</feature>
<accession>A0A7X1NMJ5</accession>